<dbReference type="PANTHER" id="PTHR45527">
    <property type="entry name" value="NONRIBOSOMAL PEPTIDE SYNTHETASE"/>
    <property type="match status" value="1"/>
</dbReference>
<dbReference type="GO" id="GO:0005737">
    <property type="term" value="C:cytoplasm"/>
    <property type="evidence" value="ECO:0007669"/>
    <property type="project" value="TreeGrafter"/>
</dbReference>
<evidence type="ECO:0000256" key="2">
    <source>
        <dbReference type="ARBA" id="ARBA00006432"/>
    </source>
</evidence>
<dbReference type="InterPro" id="IPR000873">
    <property type="entry name" value="AMP-dep_synth/lig_dom"/>
</dbReference>
<dbReference type="Gene3D" id="2.30.38.10">
    <property type="entry name" value="Luciferase, Domain 3"/>
    <property type="match status" value="1"/>
</dbReference>
<evidence type="ECO:0000256" key="1">
    <source>
        <dbReference type="ARBA" id="ARBA00001957"/>
    </source>
</evidence>
<dbReference type="GO" id="GO:0031177">
    <property type="term" value="F:phosphopantetheine binding"/>
    <property type="evidence" value="ECO:0007669"/>
    <property type="project" value="TreeGrafter"/>
</dbReference>
<dbReference type="FunFam" id="3.40.50.12780:FF:000012">
    <property type="entry name" value="Non-ribosomal peptide synthetase"/>
    <property type="match status" value="1"/>
</dbReference>
<dbReference type="FunFam" id="2.30.38.10:FF:000001">
    <property type="entry name" value="Non-ribosomal peptide synthetase PvdI"/>
    <property type="match status" value="1"/>
</dbReference>
<name>A0A1I2IF57_9BACL</name>
<evidence type="ECO:0000256" key="4">
    <source>
        <dbReference type="ARBA" id="ARBA00022553"/>
    </source>
</evidence>
<keyword evidence="10" id="KW-1185">Reference proteome</keyword>
<keyword evidence="6" id="KW-0677">Repeat</keyword>
<dbReference type="InterPro" id="IPR045851">
    <property type="entry name" value="AMP-bd_C_sf"/>
</dbReference>
<keyword evidence="7" id="KW-0045">Antibiotic biosynthesis</keyword>
<dbReference type="Proteomes" id="UP000183410">
    <property type="component" value="Unassembled WGS sequence"/>
</dbReference>
<evidence type="ECO:0000256" key="5">
    <source>
        <dbReference type="ARBA" id="ARBA00022598"/>
    </source>
</evidence>
<dbReference type="InterPro" id="IPR010071">
    <property type="entry name" value="AA_adenyl_dom"/>
</dbReference>
<dbReference type="CDD" id="cd05930">
    <property type="entry name" value="A_NRPS"/>
    <property type="match status" value="1"/>
</dbReference>
<evidence type="ECO:0000256" key="6">
    <source>
        <dbReference type="ARBA" id="ARBA00022737"/>
    </source>
</evidence>
<organism evidence="9 10">
    <name type="scientific">Paenibacillus algorifonticola</name>
    <dbReference type="NCBI Taxonomy" id="684063"/>
    <lineage>
        <taxon>Bacteria</taxon>
        <taxon>Bacillati</taxon>
        <taxon>Bacillota</taxon>
        <taxon>Bacilli</taxon>
        <taxon>Bacillales</taxon>
        <taxon>Paenibacillaceae</taxon>
        <taxon>Paenibacillus</taxon>
    </lineage>
</organism>
<accession>A0A1I2IF57</accession>
<evidence type="ECO:0000256" key="7">
    <source>
        <dbReference type="ARBA" id="ARBA00023194"/>
    </source>
</evidence>
<proteinExistence type="inferred from homology"/>
<dbReference type="Gene3D" id="3.30.300.30">
    <property type="match status" value="1"/>
</dbReference>
<gene>
    <name evidence="9" type="ORF">SAMN04487969_13339</name>
</gene>
<comment type="cofactor">
    <cofactor evidence="1">
        <name>pantetheine 4'-phosphate</name>
        <dbReference type="ChEBI" id="CHEBI:47942"/>
    </cofactor>
</comment>
<dbReference type="InterPro" id="IPR020845">
    <property type="entry name" value="AMP-binding_CS"/>
</dbReference>
<reference evidence="10" key="1">
    <citation type="submission" date="2016-10" db="EMBL/GenBank/DDBJ databases">
        <authorList>
            <person name="Varghese N."/>
            <person name="Submissions S."/>
        </authorList>
    </citation>
    <scope>NUCLEOTIDE SEQUENCE [LARGE SCALE GENOMIC DNA]</scope>
    <source>
        <strain evidence="10">CGMCC 1.10223</strain>
    </source>
</reference>
<dbReference type="Pfam" id="PF00501">
    <property type="entry name" value="AMP-binding"/>
    <property type="match status" value="1"/>
</dbReference>
<dbReference type="GO" id="GO:0017000">
    <property type="term" value="P:antibiotic biosynthetic process"/>
    <property type="evidence" value="ECO:0007669"/>
    <property type="project" value="UniProtKB-KW"/>
</dbReference>
<protein>
    <submittedName>
        <fullName evidence="9">Amino acid adenylation domain-containing protein</fullName>
    </submittedName>
</protein>
<dbReference type="Gene3D" id="3.40.50.980">
    <property type="match status" value="2"/>
</dbReference>
<sequence>MSMTLTRYDSVRLTSLRLAWGLVLTKYHEPGQLQLYVNEQGSPPVWSCERIGEAPGSGNWTYLELGCSVEETIENWLQQLQAVLGIPAMDEVIAASPQRCSSEWLDELEQIVYDDARWNGHLHENISIERFKSHVASLEEALLQKRNQLLRDVPMLLADEYMQLIRDFNRTTLEFPRERSIHGLFSERAASHSERIAVVSNSGNLSYGELERESSRLAASLHKRGVGKGQIVAITADRTPEMLIGLLAILKAGAAYMPIDLRAPEAHNRTILEDCGAQIVISRTRLQGFQTLDPYEAFSYSDEAEKNVFTSSDSELLAYVIYTSGTTGASKGVMIRHRSVINYAAWFNAQYGREEPLRVLLSANLTFDASVESIFCTLLGGGSVVMIQTELLLHQRAFRQFIDKHQVQVIHLVPTLLDRLLSEGERLASVHIVISGGEALEQGLKDRLLHKGYRVYNHYGPTEATVVSVTAELKEGLPVTIGKPIGNTSIYIVNSHMQLCPIGVMGEICIAGEGLAAGYLQREDLMKQRFVPNPFEPGALLYRTGDFGKWLPEGLIEYVGRVDDQLKINGILVHPETIRKAVEAHPAIQAAIVIFSPDEEGGKLIVFYRLEQPGAVTVTELRAFLLQLLPPSIIPKQFVELQEFPLNLNGKVDKKRLLTKQESV</sequence>
<keyword evidence="3" id="KW-0596">Phosphopantetheine</keyword>
<dbReference type="GO" id="GO:0016874">
    <property type="term" value="F:ligase activity"/>
    <property type="evidence" value="ECO:0007669"/>
    <property type="project" value="UniProtKB-KW"/>
</dbReference>
<dbReference type="GO" id="GO:0044550">
    <property type="term" value="P:secondary metabolite biosynthetic process"/>
    <property type="evidence" value="ECO:0007669"/>
    <property type="project" value="TreeGrafter"/>
</dbReference>
<dbReference type="EMBL" id="FONN01000033">
    <property type="protein sequence ID" value="SFF39717.1"/>
    <property type="molecule type" value="Genomic_DNA"/>
</dbReference>
<comment type="similarity">
    <text evidence="2">Belongs to the ATP-dependent AMP-binding enzyme family.</text>
</comment>
<evidence type="ECO:0000259" key="8">
    <source>
        <dbReference type="Pfam" id="PF00501"/>
    </source>
</evidence>
<keyword evidence="4" id="KW-0597">Phosphoprotein</keyword>
<feature type="domain" description="AMP-dependent synthetase/ligase" evidence="8">
    <location>
        <begin position="185"/>
        <end position="520"/>
    </location>
</feature>
<dbReference type="AlphaFoldDB" id="A0A1I2IF57"/>
<dbReference type="SUPFAM" id="SSF56801">
    <property type="entry name" value="Acetyl-CoA synthetase-like"/>
    <property type="match status" value="1"/>
</dbReference>
<evidence type="ECO:0000313" key="9">
    <source>
        <dbReference type="EMBL" id="SFF39717.1"/>
    </source>
</evidence>
<evidence type="ECO:0000313" key="10">
    <source>
        <dbReference type="Proteomes" id="UP000183410"/>
    </source>
</evidence>
<dbReference type="NCBIfam" id="TIGR01733">
    <property type="entry name" value="AA-adenyl-dom"/>
    <property type="match status" value="1"/>
</dbReference>
<dbReference type="PROSITE" id="PS00455">
    <property type="entry name" value="AMP_BINDING"/>
    <property type="match status" value="1"/>
</dbReference>
<dbReference type="GO" id="GO:0043041">
    <property type="term" value="P:amino acid activation for nonribosomal peptide biosynthetic process"/>
    <property type="evidence" value="ECO:0007669"/>
    <property type="project" value="TreeGrafter"/>
</dbReference>
<keyword evidence="5" id="KW-0436">Ligase</keyword>
<dbReference type="FunFam" id="3.40.50.980:FF:000001">
    <property type="entry name" value="Non-ribosomal peptide synthetase"/>
    <property type="match status" value="1"/>
</dbReference>
<dbReference type="PANTHER" id="PTHR45527:SF1">
    <property type="entry name" value="FATTY ACID SYNTHASE"/>
    <property type="match status" value="1"/>
</dbReference>
<evidence type="ECO:0000256" key="3">
    <source>
        <dbReference type="ARBA" id="ARBA00022450"/>
    </source>
</evidence>